<dbReference type="InterPro" id="IPR014048">
    <property type="entry name" value="MethylDNA_cys_MeTrfase_DNA-bd"/>
</dbReference>
<accession>A0ABP9DEB1</accession>
<dbReference type="HAMAP" id="MF_00772">
    <property type="entry name" value="OGT"/>
    <property type="match status" value="1"/>
</dbReference>
<dbReference type="Proteomes" id="UP001500298">
    <property type="component" value="Unassembled WGS sequence"/>
</dbReference>
<evidence type="ECO:0000256" key="6">
    <source>
        <dbReference type="ARBA" id="ARBA00023204"/>
    </source>
</evidence>
<feature type="active site" description="Nucleophile; methyl group acceptor" evidence="8">
    <location>
        <position position="160"/>
    </location>
</feature>
<keyword evidence="3 8" id="KW-0489">Methyltransferase</keyword>
<dbReference type="InterPro" id="IPR008332">
    <property type="entry name" value="MethylG_MeTrfase_N"/>
</dbReference>
<dbReference type="InterPro" id="IPR036631">
    <property type="entry name" value="MGMT_N_sf"/>
</dbReference>
<dbReference type="PANTHER" id="PTHR10815">
    <property type="entry name" value="METHYLATED-DNA--PROTEIN-CYSTEINE METHYLTRANSFERASE"/>
    <property type="match status" value="1"/>
</dbReference>
<dbReference type="InterPro" id="IPR036217">
    <property type="entry name" value="MethylDNA_cys_MeTrfase_DNAb"/>
</dbReference>
<dbReference type="EC" id="2.1.1.63" evidence="8"/>
<comment type="catalytic activity">
    <reaction evidence="7 8">
        <text>a 6-O-methyl-2'-deoxyguanosine in DNA + L-cysteinyl-[protein] = S-methyl-L-cysteinyl-[protein] + a 2'-deoxyguanosine in DNA</text>
        <dbReference type="Rhea" id="RHEA:24000"/>
        <dbReference type="Rhea" id="RHEA-COMP:10131"/>
        <dbReference type="Rhea" id="RHEA-COMP:10132"/>
        <dbReference type="Rhea" id="RHEA-COMP:11367"/>
        <dbReference type="Rhea" id="RHEA-COMP:11368"/>
        <dbReference type="ChEBI" id="CHEBI:29950"/>
        <dbReference type="ChEBI" id="CHEBI:82612"/>
        <dbReference type="ChEBI" id="CHEBI:85445"/>
        <dbReference type="ChEBI" id="CHEBI:85448"/>
        <dbReference type="EC" id="2.1.1.63"/>
    </reaction>
</comment>
<dbReference type="InterPro" id="IPR023546">
    <property type="entry name" value="MGMT"/>
</dbReference>
<dbReference type="SUPFAM" id="SSF53155">
    <property type="entry name" value="Methylated DNA-protein cysteine methyltransferase domain"/>
    <property type="match status" value="1"/>
</dbReference>
<keyword evidence="2 8" id="KW-0963">Cytoplasm</keyword>
<organism evidence="11 12">
    <name type="scientific">Algivirga pacifica</name>
    <dbReference type="NCBI Taxonomy" id="1162670"/>
    <lineage>
        <taxon>Bacteria</taxon>
        <taxon>Pseudomonadati</taxon>
        <taxon>Bacteroidota</taxon>
        <taxon>Cytophagia</taxon>
        <taxon>Cytophagales</taxon>
        <taxon>Flammeovirgaceae</taxon>
        <taxon>Algivirga</taxon>
    </lineage>
</organism>
<dbReference type="PANTHER" id="PTHR10815:SF13">
    <property type="entry name" value="METHYLATED-DNA--PROTEIN-CYSTEINE METHYLTRANSFERASE"/>
    <property type="match status" value="1"/>
</dbReference>
<gene>
    <name evidence="11" type="ORF">GCM10023331_29220</name>
</gene>
<comment type="similarity">
    <text evidence="8">Belongs to the MGMT family.</text>
</comment>
<dbReference type="PROSITE" id="PS00374">
    <property type="entry name" value="MGMT"/>
    <property type="match status" value="1"/>
</dbReference>
<evidence type="ECO:0000256" key="3">
    <source>
        <dbReference type="ARBA" id="ARBA00022603"/>
    </source>
</evidence>
<keyword evidence="6 8" id="KW-0234">DNA repair</keyword>
<dbReference type="Gene3D" id="1.10.10.10">
    <property type="entry name" value="Winged helix-like DNA-binding domain superfamily/Winged helix DNA-binding domain"/>
    <property type="match status" value="1"/>
</dbReference>
<evidence type="ECO:0000256" key="8">
    <source>
        <dbReference type="HAMAP-Rule" id="MF_00772"/>
    </source>
</evidence>
<dbReference type="SUPFAM" id="SSF46767">
    <property type="entry name" value="Methylated DNA-protein cysteine methyltransferase, C-terminal domain"/>
    <property type="match status" value="1"/>
</dbReference>
<dbReference type="EMBL" id="BAABJX010000045">
    <property type="protein sequence ID" value="GAA4842369.1"/>
    <property type="molecule type" value="Genomic_DNA"/>
</dbReference>
<comment type="subcellular location">
    <subcellularLocation>
        <location evidence="8">Cytoplasm</location>
    </subcellularLocation>
</comment>
<dbReference type="Pfam" id="PF01035">
    <property type="entry name" value="DNA_binding_1"/>
    <property type="match status" value="1"/>
</dbReference>
<dbReference type="InterPro" id="IPR036388">
    <property type="entry name" value="WH-like_DNA-bd_sf"/>
</dbReference>
<evidence type="ECO:0000313" key="11">
    <source>
        <dbReference type="EMBL" id="GAA4842369.1"/>
    </source>
</evidence>
<proteinExistence type="inferred from homology"/>
<evidence type="ECO:0000259" key="10">
    <source>
        <dbReference type="Pfam" id="PF02870"/>
    </source>
</evidence>
<evidence type="ECO:0000256" key="7">
    <source>
        <dbReference type="ARBA" id="ARBA00049348"/>
    </source>
</evidence>
<evidence type="ECO:0000313" key="12">
    <source>
        <dbReference type="Proteomes" id="UP001500298"/>
    </source>
</evidence>
<dbReference type="NCBIfam" id="TIGR00589">
    <property type="entry name" value="ogt"/>
    <property type="match status" value="1"/>
</dbReference>
<sequence length="193" mass="21945">MGINFFEDYRSWIEQSSLKFKSEQTIYITDLMSPIGSILIAATEEGICLLEFADRPTLDVELQKLQQKLKANIEVGDHRYLLQAQKELKEYFEGGRSNFEVPLHLIGTTFQQAVWDTLKDIPFGTTSTYLEQAKSLSKEKAVRAVASANGQNRILLLLPCHRIIGSNGNLAGYRGGVDRKKWLLDFERNTMKN</sequence>
<evidence type="ECO:0000256" key="4">
    <source>
        <dbReference type="ARBA" id="ARBA00022679"/>
    </source>
</evidence>
<evidence type="ECO:0000256" key="5">
    <source>
        <dbReference type="ARBA" id="ARBA00022763"/>
    </source>
</evidence>
<dbReference type="RefSeq" id="WP_345373069.1">
    <property type="nucleotide sequence ID" value="NZ_BAABJX010000045.1"/>
</dbReference>
<comment type="miscellaneous">
    <text evidence="8">This enzyme catalyzes only one turnover and therefore is not strictly catalytic. According to one definition, an enzyme is a biocatalyst that acts repeatedly and over many reaction cycles.</text>
</comment>
<keyword evidence="12" id="KW-1185">Reference proteome</keyword>
<dbReference type="InterPro" id="IPR001497">
    <property type="entry name" value="MethylDNA_cys_MeTrfase_AS"/>
</dbReference>
<keyword evidence="4 8" id="KW-0808">Transferase</keyword>
<keyword evidence="5 8" id="KW-0227">DNA damage</keyword>
<reference evidence="12" key="1">
    <citation type="journal article" date="2019" name="Int. J. Syst. Evol. Microbiol.">
        <title>The Global Catalogue of Microorganisms (GCM) 10K type strain sequencing project: providing services to taxonomists for standard genome sequencing and annotation.</title>
        <authorList>
            <consortium name="The Broad Institute Genomics Platform"/>
            <consortium name="The Broad Institute Genome Sequencing Center for Infectious Disease"/>
            <person name="Wu L."/>
            <person name="Ma J."/>
        </authorList>
    </citation>
    <scope>NUCLEOTIDE SEQUENCE [LARGE SCALE GENOMIC DNA]</scope>
    <source>
        <strain evidence="12">JCM 18326</strain>
    </source>
</reference>
<comment type="function">
    <text evidence="8">Involved in the cellular defense against the biological effects of O6-methylguanine (O6-MeG) and O4-methylthymine (O4-MeT) in DNA. Repairs the methylated nucleobase in DNA by stoichiometrically transferring the methyl group to a cysteine residue in the enzyme. This is a suicide reaction: the enzyme is irreversibly inactivated.</text>
</comment>
<name>A0ABP9DEB1_9BACT</name>
<dbReference type="Gene3D" id="3.30.160.70">
    <property type="entry name" value="Methylated DNA-protein cysteine methyltransferase domain"/>
    <property type="match status" value="1"/>
</dbReference>
<dbReference type="Pfam" id="PF02870">
    <property type="entry name" value="Methyltransf_1N"/>
    <property type="match status" value="1"/>
</dbReference>
<feature type="domain" description="Methylated-DNA-[protein]-cysteine S-methyltransferase DNA binding" evidence="9">
    <location>
        <begin position="110"/>
        <end position="188"/>
    </location>
</feature>
<comment type="catalytic activity">
    <reaction evidence="1 8">
        <text>a 4-O-methyl-thymidine in DNA + L-cysteinyl-[protein] = a thymidine in DNA + S-methyl-L-cysteinyl-[protein]</text>
        <dbReference type="Rhea" id="RHEA:53428"/>
        <dbReference type="Rhea" id="RHEA-COMP:10131"/>
        <dbReference type="Rhea" id="RHEA-COMP:10132"/>
        <dbReference type="Rhea" id="RHEA-COMP:13555"/>
        <dbReference type="Rhea" id="RHEA-COMP:13556"/>
        <dbReference type="ChEBI" id="CHEBI:29950"/>
        <dbReference type="ChEBI" id="CHEBI:82612"/>
        <dbReference type="ChEBI" id="CHEBI:137386"/>
        <dbReference type="ChEBI" id="CHEBI:137387"/>
        <dbReference type="EC" id="2.1.1.63"/>
    </reaction>
</comment>
<evidence type="ECO:0000256" key="1">
    <source>
        <dbReference type="ARBA" id="ARBA00001286"/>
    </source>
</evidence>
<evidence type="ECO:0000256" key="2">
    <source>
        <dbReference type="ARBA" id="ARBA00022490"/>
    </source>
</evidence>
<dbReference type="CDD" id="cd06445">
    <property type="entry name" value="ATase"/>
    <property type="match status" value="1"/>
</dbReference>
<protein>
    <recommendedName>
        <fullName evidence="8">Methylated-DNA--protein-cysteine methyltransferase</fullName>
        <ecNumber evidence="8">2.1.1.63</ecNumber>
    </recommendedName>
    <alternativeName>
        <fullName evidence="8">6-O-methylguanine-DNA methyltransferase</fullName>
        <shortName evidence="8">MGMT</shortName>
    </alternativeName>
    <alternativeName>
        <fullName evidence="8">O-6-methylguanine-DNA-alkyltransferase</fullName>
    </alternativeName>
</protein>
<feature type="domain" description="Methylguanine DNA methyltransferase ribonuclease-like" evidence="10">
    <location>
        <begin position="27"/>
        <end position="104"/>
    </location>
</feature>
<evidence type="ECO:0000259" key="9">
    <source>
        <dbReference type="Pfam" id="PF01035"/>
    </source>
</evidence>
<comment type="caution">
    <text evidence="11">The sequence shown here is derived from an EMBL/GenBank/DDBJ whole genome shotgun (WGS) entry which is preliminary data.</text>
</comment>